<organism evidence="1 2">
    <name type="scientific">Lentinula raphanica</name>
    <dbReference type="NCBI Taxonomy" id="153919"/>
    <lineage>
        <taxon>Eukaryota</taxon>
        <taxon>Fungi</taxon>
        <taxon>Dikarya</taxon>
        <taxon>Basidiomycota</taxon>
        <taxon>Agaricomycotina</taxon>
        <taxon>Agaricomycetes</taxon>
        <taxon>Agaricomycetidae</taxon>
        <taxon>Agaricales</taxon>
        <taxon>Marasmiineae</taxon>
        <taxon>Omphalotaceae</taxon>
        <taxon>Lentinula</taxon>
    </lineage>
</organism>
<dbReference type="Proteomes" id="UP001163846">
    <property type="component" value="Unassembled WGS sequence"/>
</dbReference>
<protein>
    <submittedName>
        <fullName evidence="1">Uncharacterized protein</fullName>
    </submittedName>
</protein>
<dbReference type="Gene3D" id="3.60.130.30">
    <property type="match status" value="1"/>
</dbReference>
<dbReference type="EMBL" id="MU806175">
    <property type="protein sequence ID" value="KAJ3838575.1"/>
    <property type="molecule type" value="Genomic_DNA"/>
</dbReference>
<accession>A0AA38UEX2</accession>
<comment type="caution">
    <text evidence="1">The sequence shown here is derived from an EMBL/GenBank/DDBJ whole genome shotgun (WGS) entry which is preliminary data.</text>
</comment>
<proteinExistence type="predicted"/>
<reference evidence="1" key="1">
    <citation type="submission" date="2022-08" db="EMBL/GenBank/DDBJ databases">
        <authorList>
            <consortium name="DOE Joint Genome Institute"/>
            <person name="Min B."/>
            <person name="Riley R."/>
            <person name="Sierra-Patev S."/>
            <person name="Naranjo-Ortiz M."/>
            <person name="Looney B."/>
            <person name="Konkel Z."/>
            <person name="Slot J.C."/>
            <person name="Sakamoto Y."/>
            <person name="Steenwyk J.L."/>
            <person name="Rokas A."/>
            <person name="Carro J."/>
            <person name="Camarero S."/>
            <person name="Ferreira P."/>
            <person name="Molpeceres G."/>
            <person name="Ruiz-Duenas F.J."/>
            <person name="Serrano A."/>
            <person name="Henrissat B."/>
            <person name="Drula E."/>
            <person name="Hughes K.W."/>
            <person name="Mata J.L."/>
            <person name="Ishikawa N.K."/>
            <person name="Vargas-Isla R."/>
            <person name="Ushijima S."/>
            <person name="Smith C.A."/>
            <person name="Ahrendt S."/>
            <person name="Andreopoulos W."/>
            <person name="He G."/>
            <person name="Labutti K."/>
            <person name="Lipzen A."/>
            <person name="Ng V."/>
            <person name="Sandor L."/>
            <person name="Barry K."/>
            <person name="Martinez A.T."/>
            <person name="Xiao Y."/>
            <person name="Gibbons J.G."/>
            <person name="Terashima K."/>
            <person name="Hibbett D.S."/>
            <person name="Grigoriev I.V."/>
        </authorList>
    </citation>
    <scope>NUCLEOTIDE SEQUENCE</scope>
    <source>
        <strain evidence="1">TFB9207</strain>
    </source>
</reference>
<sequence>IVPLYDAIPGQPFRSLIINLNNATQAHKDEGDNKGCISLVIGDFEGGELCLFEPRLVLEMKNGDFVVFPSNLYTHFNLHFKGLRASLVLHSDKEGESFKQDGNGWINNQYVR</sequence>
<feature type="non-terminal residue" evidence="1">
    <location>
        <position position="1"/>
    </location>
</feature>
<gene>
    <name evidence="1" type="ORF">F5878DRAFT_537242</name>
</gene>
<keyword evidence="2" id="KW-1185">Reference proteome</keyword>
<evidence type="ECO:0000313" key="2">
    <source>
        <dbReference type="Proteomes" id="UP001163846"/>
    </source>
</evidence>
<dbReference type="AlphaFoldDB" id="A0AA38UEX2"/>
<name>A0AA38UEX2_9AGAR</name>
<evidence type="ECO:0000313" key="1">
    <source>
        <dbReference type="EMBL" id="KAJ3838575.1"/>
    </source>
</evidence>